<reference evidence="1 2" key="1">
    <citation type="submission" date="2019-12" db="EMBL/GenBank/DDBJ databases">
        <title>Chromosome-level assembly of the Caenorhabditis remanei genome.</title>
        <authorList>
            <person name="Teterina A.A."/>
            <person name="Willis J.H."/>
            <person name="Phillips P.C."/>
        </authorList>
    </citation>
    <scope>NUCLEOTIDE SEQUENCE [LARGE SCALE GENOMIC DNA]</scope>
    <source>
        <strain evidence="1 2">PX506</strain>
        <tissue evidence="1">Whole organism</tissue>
    </source>
</reference>
<comment type="caution">
    <text evidence="1">The sequence shown here is derived from an EMBL/GenBank/DDBJ whole genome shotgun (WGS) entry which is preliminary data.</text>
</comment>
<dbReference type="KEGG" id="crq:GCK72_007746"/>
<evidence type="ECO:0000313" key="2">
    <source>
        <dbReference type="Proteomes" id="UP000483820"/>
    </source>
</evidence>
<name>A0A6A5HN82_CAERE</name>
<dbReference type="CTD" id="78774514"/>
<organism evidence="1 2">
    <name type="scientific">Caenorhabditis remanei</name>
    <name type="common">Caenorhabditis vulgaris</name>
    <dbReference type="NCBI Taxonomy" id="31234"/>
    <lineage>
        <taxon>Eukaryota</taxon>
        <taxon>Metazoa</taxon>
        <taxon>Ecdysozoa</taxon>
        <taxon>Nematoda</taxon>
        <taxon>Chromadorea</taxon>
        <taxon>Rhabditida</taxon>
        <taxon>Rhabditina</taxon>
        <taxon>Rhabditomorpha</taxon>
        <taxon>Rhabditoidea</taxon>
        <taxon>Rhabditidae</taxon>
        <taxon>Peloderinae</taxon>
        <taxon>Caenorhabditis</taxon>
    </lineage>
</organism>
<accession>A0A6A5HN82</accession>
<dbReference type="RefSeq" id="XP_053590613.1">
    <property type="nucleotide sequence ID" value="XM_053726419.1"/>
</dbReference>
<dbReference type="Proteomes" id="UP000483820">
    <property type="component" value="Chromosome II"/>
</dbReference>
<dbReference type="EMBL" id="WUAV01000002">
    <property type="protein sequence ID" value="KAF1767787.1"/>
    <property type="molecule type" value="Genomic_DNA"/>
</dbReference>
<protein>
    <submittedName>
        <fullName evidence="1">Uncharacterized protein</fullName>
    </submittedName>
</protein>
<gene>
    <name evidence="1" type="ORF">GCK72_007746</name>
</gene>
<dbReference type="AlphaFoldDB" id="A0A6A5HN82"/>
<dbReference type="GeneID" id="78774514"/>
<evidence type="ECO:0000313" key="1">
    <source>
        <dbReference type="EMBL" id="KAF1767787.1"/>
    </source>
</evidence>
<proteinExistence type="predicted"/>
<sequence>MTPSPVDLSKIDYKKLLRRSVPGNGPFMGMRYQRGGNQRGGGLGGIIGAVAGLLPKLLSSVAGQQLVSAGKELASELAQGQSLKASLKGVAQKKMREFAGNGRRRGALQKRIKGGVVTVLKPHLVSKTRRDNFL</sequence>